<gene>
    <name evidence="1" type="ORF">DM860_015037</name>
</gene>
<accession>A0A328DF76</accession>
<evidence type="ECO:0000313" key="1">
    <source>
        <dbReference type="EMBL" id="RAL44116.1"/>
    </source>
</evidence>
<name>A0A328DF76_9ASTE</name>
<evidence type="ECO:0000313" key="2">
    <source>
        <dbReference type="Proteomes" id="UP000249390"/>
    </source>
</evidence>
<keyword evidence="2" id="KW-1185">Reference proteome</keyword>
<protein>
    <submittedName>
        <fullName evidence="1">Uncharacterized protein</fullName>
    </submittedName>
</protein>
<reference evidence="1 2" key="1">
    <citation type="submission" date="2018-06" db="EMBL/GenBank/DDBJ databases">
        <title>The Genome of Cuscuta australis (Dodder) Provides Insight into the Evolution of Plant Parasitism.</title>
        <authorList>
            <person name="Liu H."/>
        </authorList>
    </citation>
    <scope>NUCLEOTIDE SEQUENCE [LARGE SCALE GENOMIC DNA]</scope>
    <source>
        <strain evidence="2">cv. Yunnan</strain>
        <tissue evidence="1">Vines</tissue>
    </source>
</reference>
<dbReference type="EMBL" id="NQVE01000148">
    <property type="protein sequence ID" value="RAL44116.1"/>
    <property type="molecule type" value="Genomic_DNA"/>
</dbReference>
<dbReference type="AlphaFoldDB" id="A0A328DF76"/>
<sequence length="121" mass="13725">MISSFDIVRFQAAISSREEEIFVPSRVHRRCYSAVGLPRRCWVLSKTRRSPDSLNRARTKREVAGLLFIVRGKSRRVAEPRWNAGRTRDAVSHCPSSLPDGLESIPLVAQCQLASFMGRRV</sequence>
<organism evidence="1 2">
    <name type="scientific">Cuscuta australis</name>
    <dbReference type="NCBI Taxonomy" id="267555"/>
    <lineage>
        <taxon>Eukaryota</taxon>
        <taxon>Viridiplantae</taxon>
        <taxon>Streptophyta</taxon>
        <taxon>Embryophyta</taxon>
        <taxon>Tracheophyta</taxon>
        <taxon>Spermatophyta</taxon>
        <taxon>Magnoliopsida</taxon>
        <taxon>eudicotyledons</taxon>
        <taxon>Gunneridae</taxon>
        <taxon>Pentapetalae</taxon>
        <taxon>asterids</taxon>
        <taxon>lamiids</taxon>
        <taxon>Solanales</taxon>
        <taxon>Convolvulaceae</taxon>
        <taxon>Cuscuteae</taxon>
        <taxon>Cuscuta</taxon>
        <taxon>Cuscuta subgen. Grammica</taxon>
        <taxon>Cuscuta sect. Cleistogrammica</taxon>
    </lineage>
</organism>
<dbReference type="Proteomes" id="UP000249390">
    <property type="component" value="Unassembled WGS sequence"/>
</dbReference>
<comment type="caution">
    <text evidence="1">The sequence shown here is derived from an EMBL/GenBank/DDBJ whole genome shotgun (WGS) entry which is preliminary data.</text>
</comment>
<proteinExistence type="predicted"/>